<evidence type="ECO:0000256" key="5">
    <source>
        <dbReference type="ARBA" id="ARBA00022755"/>
    </source>
</evidence>
<comment type="catalytic activity">
    <reaction evidence="7 8">
        <text>5-phospho-beta-D-ribosylamine + L-glutamate + diphosphate = 5-phospho-alpha-D-ribose 1-diphosphate + L-glutamine + H2O</text>
        <dbReference type="Rhea" id="RHEA:14905"/>
        <dbReference type="ChEBI" id="CHEBI:15377"/>
        <dbReference type="ChEBI" id="CHEBI:29985"/>
        <dbReference type="ChEBI" id="CHEBI:33019"/>
        <dbReference type="ChEBI" id="CHEBI:58017"/>
        <dbReference type="ChEBI" id="CHEBI:58359"/>
        <dbReference type="ChEBI" id="CHEBI:58681"/>
        <dbReference type="EC" id="2.4.2.14"/>
    </reaction>
</comment>
<sequence length="453" mass="49894">MVNLCGIIGIYDKENKDISKILYYGMYALQHRGQESAGIAVNKNGFIDYFKDAGLVHEVFPKETLSRFRGNIGIGHVESKDNGEEEISLSAQPLVVGYKKGALALANDGNLINSRQLREKLEDDGVIFSTNTDTEVIANLIARFHKDDIEMAIQKSLKMVKGSYSLVLMTLDRLIGVRDPYGIKPLSIGKLGDNYILSSETCAFDTIGATYIRDVEPGEMVVISDGELKSIKSGKEYNKKLCIFELIYMARPDSKIDGKTIYLARRKAGQILAKECPADGDIVISAPDSGTVAAIGYAEASGIPYDEGLIKNRYVGRTFIKPTQELREQGVRIKLNVLEENVEGKKVVLVDDSIVRGTTMRSIVTMLKKAGAKEVHVRISSPPVIYPCYFGLDTTKRKNLIASDKSIEEIRKIIGADSLNYLSLQGLIDGAGGEDVFCTGCFDENYPMDIEDI</sequence>
<proteinExistence type="inferred from homology"/>
<dbReference type="UniPathway" id="UPA00074">
    <property type="reaction ID" value="UER00124"/>
</dbReference>
<evidence type="ECO:0000256" key="8">
    <source>
        <dbReference type="PIRNR" id="PIRNR000485"/>
    </source>
</evidence>
<dbReference type="InterPro" id="IPR000836">
    <property type="entry name" value="PRTase_dom"/>
</dbReference>
<dbReference type="RefSeq" id="WP_226807562.1">
    <property type="nucleotide sequence ID" value="NZ_JBCLQA010000007.1"/>
</dbReference>
<comment type="cofactor">
    <cofactor evidence="7 11">
        <name>[4Fe-4S] cluster</name>
        <dbReference type="ChEBI" id="CHEBI:49883"/>
    </cofactor>
    <text evidence="7 11">Binds 1 [4Fe-4S] cluster per subunit.</text>
</comment>
<comment type="cofactor">
    <cofactor evidence="7 10">
        <name>Mg(2+)</name>
        <dbReference type="ChEBI" id="CHEBI:18420"/>
    </cofactor>
    <text evidence="7 10">Binds 1 Mg(2+) ion per subunit.</text>
</comment>
<evidence type="ECO:0000313" key="14">
    <source>
        <dbReference type="Proteomes" id="UP000462760"/>
    </source>
</evidence>
<dbReference type="Pfam" id="PF13537">
    <property type="entry name" value="GATase_7"/>
    <property type="match status" value="1"/>
</dbReference>
<dbReference type="PIRSF" id="PIRSF000485">
    <property type="entry name" value="Amd_phspho_trans"/>
    <property type="match status" value="1"/>
</dbReference>
<evidence type="ECO:0000256" key="3">
    <source>
        <dbReference type="ARBA" id="ARBA00022676"/>
    </source>
</evidence>
<name>A0A844FJ47_9FIRM</name>
<dbReference type="CDD" id="cd00715">
    <property type="entry name" value="GPATase_N"/>
    <property type="match status" value="1"/>
</dbReference>
<evidence type="ECO:0000256" key="10">
    <source>
        <dbReference type="PIRSR" id="PIRSR000485-2"/>
    </source>
</evidence>
<evidence type="ECO:0000256" key="11">
    <source>
        <dbReference type="PIRSR" id="PIRSR000485-3"/>
    </source>
</evidence>
<dbReference type="Gene3D" id="3.60.20.10">
    <property type="entry name" value="Glutamine Phosphoribosylpyrophosphate, subunit 1, domain 1"/>
    <property type="match status" value="1"/>
</dbReference>
<dbReference type="CDD" id="cd06223">
    <property type="entry name" value="PRTases_typeI"/>
    <property type="match status" value="1"/>
</dbReference>
<dbReference type="Proteomes" id="UP000462760">
    <property type="component" value="Unassembled WGS sequence"/>
</dbReference>
<evidence type="ECO:0000259" key="12">
    <source>
        <dbReference type="PROSITE" id="PS51278"/>
    </source>
</evidence>
<evidence type="ECO:0000256" key="1">
    <source>
        <dbReference type="ARBA" id="ARBA00005209"/>
    </source>
</evidence>
<feature type="binding site" evidence="7 11">
    <location>
        <position position="388"/>
    </location>
    <ligand>
        <name>[4Fe-4S] cluster</name>
        <dbReference type="ChEBI" id="CHEBI:49883"/>
    </ligand>
</feature>
<dbReference type="GO" id="GO:0004044">
    <property type="term" value="F:amidophosphoribosyltransferase activity"/>
    <property type="evidence" value="ECO:0007669"/>
    <property type="project" value="UniProtKB-UniRule"/>
</dbReference>
<dbReference type="HAMAP" id="MF_01931">
    <property type="entry name" value="PurF"/>
    <property type="match status" value="1"/>
</dbReference>
<protein>
    <recommendedName>
        <fullName evidence="7">Amidophosphoribosyltransferase</fullName>
        <shortName evidence="7">ATase</shortName>
        <ecNumber evidence="7">2.4.2.14</ecNumber>
    </recommendedName>
    <alternativeName>
        <fullName evidence="7">Glutamine phosphoribosylpyrophosphate amidotransferase</fullName>
        <shortName evidence="7">GPATase</shortName>
    </alternativeName>
</protein>
<dbReference type="Gene3D" id="3.40.50.2020">
    <property type="match status" value="1"/>
</dbReference>
<evidence type="ECO:0000256" key="4">
    <source>
        <dbReference type="ARBA" id="ARBA00022679"/>
    </source>
</evidence>
<dbReference type="GO" id="GO:0051539">
    <property type="term" value="F:4 iron, 4 sulfur cluster binding"/>
    <property type="evidence" value="ECO:0007669"/>
    <property type="project" value="UniProtKB-KW"/>
</dbReference>
<dbReference type="GO" id="GO:0000287">
    <property type="term" value="F:magnesium ion binding"/>
    <property type="evidence" value="ECO:0007669"/>
    <property type="project" value="UniProtKB-UniRule"/>
</dbReference>
<dbReference type="GO" id="GO:0009113">
    <property type="term" value="P:purine nucleobase biosynthetic process"/>
    <property type="evidence" value="ECO:0007669"/>
    <property type="project" value="UniProtKB-UniRule"/>
</dbReference>
<dbReference type="InterPro" id="IPR029055">
    <property type="entry name" value="Ntn_hydrolases_N"/>
</dbReference>
<keyword evidence="3 7" id="KW-0328">Glycosyltransferase</keyword>
<accession>A0A844FJ47</accession>
<comment type="caution">
    <text evidence="13">The sequence shown here is derived from an EMBL/GenBank/DDBJ whole genome shotgun (WGS) entry which is preliminary data.</text>
</comment>
<feature type="binding site" evidence="7 10">
    <location>
        <position position="289"/>
    </location>
    <ligand>
        <name>Mg(2+)</name>
        <dbReference type="ChEBI" id="CHEBI:18420"/>
    </ligand>
</feature>
<evidence type="ECO:0000256" key="7">
    <source>
        <dbReference type="HAMAP-Rule" id="MF_01931"/>
    </source>
</evidence>
<keyword evidence="7 11" id="KW-0411">Iron-sulfur</keyword>
<dbReference type="InterPro" id="IPR005854">
    <property type="entry name" value="PurF"/>
</dbReference>
<keyword evidence="4 7" id="KW-0808">Transferase</keyword>
<dbReference type="EC" id="2.4.2.14" evidence="7"/>
<dbReference type="AlphaFoldDB" id="A0A844FJ47"/>
<evidence type="ECO:0000256" key="2">
    <source>
        <dbReference type="ARBA" id="ARBA00010138"/>
    </source>
</evidence>
<organism evidence="13 14">
    <name type="scientific">Anaerosalibacter bizertensis</name>
    <dbReference type="NCBI Taxonomy" id="932217"/>
    <lineage>
        <taxon>Bacteria</taxon>
        <taxon>Bacillati</taxon>
        <taxon>Bacillota</taxon>
        <taxon>Tissierellia</taxon>
        <taxon>Tissierellales</taxon>
        <taxon>Sporanaerobacteraceae</taxon>
        <taxon>Anaerosalibacter</taxon>
    </lineage>
</organism>
<evidence type="ECO:0000313" key="13">
    <source>
        <dbReference type="EMBL" id="MSS43999.1"/>
    </source>
</evidence>
<dbReference type="NCBIfam" id="TIGR01134">
    <property type="entry name" value="purF"/>
    <property type="match status" value="1"/>
</dbReference>
<dbReference type="SUPFAM" id="SSF53271">
    <property type="entry name" value="PRTase-like"/>
    <property type="match status" value="1"/>
</dbReference>
<dbReference type="GO" id="GO:0006189">
    <property type="term" value="P:'de novo' IMP biosynthetic process"/>
    <property type="evidence" value="ECO:0007669"/>
    <property type="project" value="UniProtKB-UniRule"/>
</dbReference>
<dbReference type="SUPFAM" id="SSF56235">
    <property type="entry name" value="N-terminal nucleophile aminohydrolases (Ntn hydrolases)"/>
    <property type="match status" value="1"/>
</dbReference>
<comment type="function">
    <text evidence="7">Catalyzes the formation of phosphoribosylamine from phosphoribosylpyrophosphate (PRPP) and glutamine.</text>
</comment>
<feature type="active site" description="Nucleophile" evidence="7 9">
    <location>
        <position position="5"/>
    </location>
</feature>
<dbReference type="PANTHER" id="PTHR11907">
    <property type="entry name" value="AMIDOPHOSPHORIBOSYLTRANSFERASE"/>
    <property type="match status" value="1"/>
</dbReference>
<evidence type="ECO:0000256" key="9">
    <source>
        <dbReference type="PIRSR" id="PIRSR000485-1"/>
    </source>
</evidence>
<dbReference type="InterPro" id="IPR035584">
    <property type="entry name" value="PurF_N"/>
</dbReference>
<keyword evidence="5 7" id="KW-0658">Purine biosynthesis</keyword>
<keyword evidence="7 10" id="KW-0479">Metal-binding</keyword>
<keyword evidence="6 7" id="KW-0315">Glutamine amidotransferase</keyword>
<gene>
    <name evidence="7" type="primary">purF</name>
    <name evidence="13" type="ORF">FYJ27_09710</name>
</gene>
<feature type="binding site" evidence="7 11">
    <location>
        <position position="441"/>
    </location>
    <ligand>
        <name>[4Fe-4S] cluster</name>
        <dbReference type="ChEBI" id="CHEBI:49883"/>
    </ligand>
</feature>
<dbReference type="Pfam" id="PF00156">
    <property type="entry name" value="Pribosyltran"/>
    <property type="match status" value="1"/>
</dbReference>
<feature type="domain" description="Glutamine amidotransferase type-2" evidence="12">
    <location>
        <begin position="5"/>
        <end position="226"/>
    </location>
</feature>
<feature type="binding site" evidence="7 11">
    <location>
        <position position="242"/>
    </location>
    <ligand>
        <name>[4Fe-4S] cluster</name>
        <dbReference type="ChEBI" id="CHEBI:49883"/>
    </ligand>
</feature>
<keyword evidence="7 11" id="KW-0408">Iron</keyword>
<reference evidence="13 14" key="1">
    <citation type="submission" date="2019-08" db="EMBL/GenBank/DDBJ databases">
        <title>In-depth cultivation of the pig gut microbiome towards novel bacterial diversity and tailored functional studies.</title>
        <authorList>
            <person name="Wylensek D."/>
            <person name="Hitch T.C.A."/>
            <person name="Clavel T."/>
        </authorList>
    </citation>
    <scope>NUCLEOTIDE SEQUENCE [LARGE SCALE GENOMIC DNA]</scope>
    <source>
        <strain evidence="13 14">Med78-601-WT-4W-RMD-3</strain>
    </source>
</reference>
<feature type="binding site" evidence="7 10">
    <location>
        <position position="352"/>
    </location>
    <ligand>
        <name>Mg(2+)</name>
        <dbReference type="ChEBI" id="CHEBI:18420"/>
    </ligand>
</feature>
<keyword evidence="7" id="KW-0004">4Fe-4S</keyword>
<dbReference type="InterPro" id="IPR017932">
    <property type="entry name" value="GATase_2_dom"/>
</dbReference>
<dbReference type="EMBL" id="VULR01000014">
    <property type="protein sequence ID" value="MSS43999.1"/>
    <property type="molecule type" value="Genomic_DNA"/>
</dbReference>
<feature type="binding site" evidence="7 11">
    <location>
        <position position="438"/>
    </location>
    <ligand>
        <name>[4Fe-4S] cluster</name>
        <dbReference type="ChEBI" id="CHEBI:49883"/>
    </ligand>
</feature>
<keyword evidence="7 10" id="KW-0460">Magnesium</keyword>
<dbReference type="PROSITE" id="PS51278">
    <property type="entry name" value="GATASE_TYPE_2"/>
    <property type="match status" value="1"/>
</dbReference>
<feature type="binding site" evidence="7 10">
    <location>
        <position position="351"/>
    </location>
    <ligand>
        <name>Mg(2+)</name>
        <dbReference type="ChEBI" id="CHEBI:18420"/>
    </ligand>
</feature>
<evidence type="ECO:0000256" key="6">
    <source>
        <dbReference type="ARBA" id="ARBA00022962"/>
    </source>
</evidence>
<comment type="similarity">
    <text evidence="2 7 8">In the C-terminal section; belongs to the purine/pyrimidine phosphoribosyltransferase family.</text>
</comment>
<comment type="pathway">
    <text evidence="1 7 8">Purine metabolism; IMP biosynthesis via de novo pathway; N(1)-(5-phospho-D-ribosyl)glycinamide from 5-phospho-alpha-D-ribose 1-diphosphate: step 1/2.</text>
</comment>
<dbReference type="InterPro" id="IPR029057">
    <property type="entry name" value="PRTase-like"/>
</dbReference>